<organism evidence="3 4">
    <name type="scientific">Agrilus planipennis</name>
    <name type="common">Emerald ash borer</name>
    <name type="synonym">Agrilus marcopoli</name>
    <dbReference type="NCBI Taxonomy" id="224129"/>
    <lineage>
        <taxon>Eukaryota</taxon>
        <taxon>Metazoa</taxon>
        <taxon>Ecdysozoa</taxon>
        <taxon>Arthropoda</taxon>
        <taxon>Hexapoda</taxon>
        <taxon>Insecta</taxon>
        <taxon>Pterygota</taxon>
        <taxon>Neoptera</taxon>
        <taxon>Endopterygota</taxon>
        <taxon>Coleoptera</taxon>
        <taxon>Polyphaga</taxon>
        <taxon>Elateriformia</taxon>
        <taxon>Buprestoidea</taxon>
        <taxon>Buprestidae</taxon>
        <taxon>Agrilinae</taxon>
        <taxon>Agrilus</taxon>
    </lineage>
</organism>
<protein>
    <submittedName>
        <fullName evidence="4">NHL repeat-containing protein 2 isoform X1</fullName>
    </submittedName>
</protein>
<dbReference type="SUPFAM" id="SSF52833">
    <property type="entry name" value="Thioredoxin-like"/>
    <property type="match status" value="1"/>
</dbReference>
<evidence type="ECO:0000259" key="2">
    <source>
        <dbReference type="PROSITE" id="PS51352"/>
    </source>
</evidence>
<dbReference type="Gene3D" id="2.120.10.30">
    <property type="entry name" value="TolB, C-terminal domain"/>
    <property type="match status" value="3"/>
</dbReference>
<dbReference type="GeneID" id="108739627"/>
<reference evidence="4" key="1">
    <citation type="submission" date="2025-08" db="UniProtKB">
        <authorList>
            <consortium name="RefSeq"/>
        </authorList>
    </citation>
    <scope>IDENTIFICATION</scope>
    <source>
        <tissue evidence="4">Entire body</tissue>
    </source>
</reference>
<dbReference type="PANTHER" id="PTHR46388:SF2">
    <property type="entry name" value="NHL REPEAT-CONTAINING PROTEIN 2"/>
    <property type="match status" value="1"/>
</dbReference>
<dbReference type="Proteomes" id="UP000192223">
    <property type="component" value="Unplaced"/>
</dbReference>
<dbReference type="Gene3D" id="3.40.30.10">
    <property type="entry name" value="Glutaredoxin"/>
    <property type="match status" value="1"/>
</dbReference>
<dbReference type="STRING" id="224129.A0A1W4X9N6"/>
<dbReference type="InterPro" id="IPR001258">
    <property type="entry name" value="NHL_repeat"/>
</dbReference>
<dbReference type="InterPro" id="IPR000033">
    <property type="entry name" value="LDLR_classB_rpt"/>
</dbReference>
<dbReference type="SMART" id="SM00135">
    <property type="entry name" value="LY"/>
    <property type="match status" value="2"/>
</dbReference>
<name>A0A1W4X9N6_AGRPL</name>
<dbReference type="SUPFAM" id="SSF75011">
    <property type="entry name" value="3-carboxy-cis,cis-mucoante lactonizing enzyme"/>
    <property type="match status" value="1"/>
</dbReference>
<dbReference type="Pfam" id="PF13905">
    <property type="entry name" value="Thioredoxin_8"/>
    <property type="match status" value="1"/>
</dbReference>
<dbReference type="OrthoDB" id="273823at2759"/>
<keyword evidence="1" id="KW-0677">Repeat</keyword>
<dbReference type="InterPro" id="IPR013766">
    <property type="entry name" value="Thioredoxin_domain"/>
</dbReference>
<dbReference type="CDD" id="cd14951">
    <property type="entry name" value="NHL-2_like"/>
    <property type="match status" value="1"/>
</dbReference>
<dbReference type="InterPro" id="IPR012336">
    <property type="entry name" value="Thioredoxin-like_fold"/>
</dbReference>
<dbReference type="InParanoid" id="A0A1W4X9N6"/>
<dbReference type="InterPro" id="IPR036249">
    <property type="entry name" value="Thioredoxin-like_sf"/>
</dbReference>
<dbReference type="KEGG" id="apln:108739627"/>
<evidence type="ECO:0000313" key="4">
    <source>
        <dbReference type="RefSeq" id="XP_018329113.1"/>
    </source>
</evidence>
<dbReference type="PROSITE" id="PS51352">
    <property type="entry name" value="THIOREDOXIN_2"/>
    <property type="match status" value="1"/>
</dbReference>
<evidence type="ECO:0000256" key="1">
    <source>
        <dbReference type="ARBA" id="ARBA00022737"/>
    </source>
</evidence>
<dbReference type="InterPro" id="IPR011042">
    <property type="entry name" value="6-blade_b-propeller_TolB-like"/>
</dbReference>
<dbReference type="PANTHER" id="PTHR46388">
    <property type="entry name" value="NHL REPEAT-CONTAINING PROTEIN 2"/>
    <property type="match status" value="1"/>
</dbReference>
<accession>A0A1W4X9N6</accession>
<proteinExistence type="predicted"/>
<evidence type="ECO:0000313" key="3">
    <source>
        <dbReference type="Proteomes" id="UP000192223"/>
    </source>
</evidence>
<dbReference type="AlphaFoldDB" id="A0A1W4X9N6"/>
<gene>
    <name evidence="4" type="primary">LOC108739627</name>
</gene>
<keyword evidence="3" id="KW-1185">Reference proteome</keyword>
<dbReference type="InterPro" id="IPR045302">
    <property type="entry name" value="NHL2_NHL_rpt_dom"/>
</dbReference>
<dbReference type="Pfam" id="PF01436">
    <property type="entry name" value="NHL"/>
    <property type="match status" value="3"/>
</dbReference>
<dbReference type="FunCoup" id="A0A1W4X9N6">
    <property type="interactions" value="723"/>
</dbReference>
<dbReference type="RefSeq" id="XP_018329113.1">
    <property type="nucleotide sequence ID" value="XM_018473611.2"/>
</dbReference>
<feature type="domain" description="Thioredoxin" evidence="2">
    <location>
        <begin position="52"/>
        <end position="208"/>
    </location>
</feature>
<sequence length="732" mass="81853">MCTCFLRNSVYKIENNLIVRMFSRIIMDEDDSIGYSHQKLQSLLQLSNNKDVTVKNYIKSVTYHPVKDFQNGLEWFNVSEPLFFSKHLKGKVVLLDFFTYCCINCMHILPDLKDLENEFSVEDGLVVVGVHSAKFENEKKSKNILAAVQRYNITHPVVNDHQMTMWENCDVHCWPTLLLLGPNANPLVMLTGEGHKEHLHFYIKNALEYYKDQQKISNHKIPLKLACHSLIDINSPLLFPGKIASCINEDVSLEHLAVSDTGNHRILFLKNDGTLLKQIGSGNAGFKDGNFQIAEFNAPQGLVFDGKDVIFVADTENHAIRKLDLQNEIVKTVAGTGFQGNDYKGGRKGKVQEISSPWDVCIYNITDEKDSKQKKVLMIAMAGTHQIWALFLDDTVWWKNQSYSAGTCVAIAGSGREENRNNQYPHAAGFAQPSGLAIHSSNKEIYIADSESSSIRRLSLLDGKVTCVVGGDKNPNNLFAFGDKDGKLQEAKLQHLLGLALANKADILFAADTYNHKLKRVDITTNTIYTLSVAGLNEPGGVTVSFDDKKLYVADTNNHCIKIVTLDDKLSAVTTTTLELNMSQHPLKLSELAAAMSSKVPTYNSKTITISEKGGKLKLKFNFNFVKGLKLNPESVQKWSVKSPNKRWFIAPTSGNNINNIDIICKVSGPHLDKDNLDCFFHLVTCTDEFCIPKKFVIRQPLLFQEGAPSTLESILNVEVDPLQILIIDKLN</sequence>